<dbReference type="Proteomes" id="UP000288805">
    <property type="component" value="Unassembled WGS sequence"/>
</dbReference>
<keyword evidence="1" id="KW-0812">Transmembrane</keyword>
<protein>
    <submittedName>
        <fullName evidence="2">Uncharacterized protein</fullName>
    </submittedName>
</protein>
<keyword evidence="1" id="KW-1133">Transmembrane helix</keyword>
<comment type="caution">
    <text evidence="2">The sequence shown here is derived from an EMBL/GenBank/DDBJ whole genome shotgun (WGS) entry which is preliminary data.</text>
</comment>
<evidence type="ECO:0000256" key="1">
    <source>
        <dbReference type="SAM" id="Phobius"/>
    </source>
</evidence>
<evidence type="ECO:0000313" key="3">
    <source>
        <dbReference type="Proteomes" id="UP000288805"/>
    </source>
</evidence>
<evidence type="ECO:0000313" key="2">
    <source>
        <dbReference type="EMBL" id="RVW45198.1"/>
    </source>
</evidence>
<feature type="transmembrane region" description="Helical" evidence="1">
    <location>
        <begin position="50"/>
        <end position="72"/>
    </location>
</feature>
<organism evidence="2 3">
    <name type="scientific">Vitis vinifera</name>
    <name type="common">Grape</name>
    <dbReference type="NCBI Taxonomy" id="29760"/>
    <lineage>
        <taxon>Eukaryota</taxon>
        <taxon>Viridiplantae</taxon>
        <taxon>Streptophyta</taxon>
        <taxon>Embryophyta</taxon>
        <taxon>Tracheophyta</taxon>
        <taxon>Spermatophyta</taxon>
        <taxon>Magnoliopsida</taxon>
        <taxon>eudicotyledons</taxon>
        <taxon>Gunneridae</taxon>
        <taxon>Pentapetalae</taxon>
        <taxon>rosids</taxon>
        <taxon>Vitales</taxon>
        <taxon>Vitaceae</taxon>
        <taxon>Viteae</taxon>
        <taxon>Vitis</taxon>
    </lineage>
</organism>
<name>A0A438EC11_VITVI</name>
<sequence>MGSFMGKALDVGLVAKKRMAPGELMFSFRVGDALVGEETLLGQHGSFVDFLIYTLVLLVDCAFSFSGILYLWGNHRSTYDDRSEWQIKVQRSAKENSWVVAAFLTGGFILNKFMH</sequence>
<gene>
    <name evidence="2" type="ORF">CK203_067429</name>
</gene>
<accession>A0A438EC11</accession>
<keyword evidence="1" id="KW-0472">Membrane</keyword>
<dbReference type="EMBL" id="QGNW01001336">
    <property type="protein sequence ID" value="RVW45198.1"/>
    <property type="molecule type" value="Genomic_DNA"/>
</dbReference>
<dbReference type="AlphaFoldDB" id="A0A438EC11"/>
<proteinExistence type="predicted"/>
<reference evidence="2 3" key="1">
    <citation type="journal article" date="2018" name="PLoS Genet.">
        <title>Population sequencing reveals clonal diversity and ancestral inbreeding in the grapevine cultivar Chardonnay.</title>
        <authorList>
            <person name="Roach M.J."/>
            <person name="Johnson D.L."/>
            <person name="Bohlmann J."/>
            <person name="van Vuuren H.J."/>
            <person name="Jones S.J."/>
            <person name="Pretorius I.S."/>
            <person name="Schmidt S.A."/>
            <person name="Borneman A.R."/>
        </authorList>
    </citation>
    <scope>NUCLEOTIDE SEQUENCE [LARGE SCALE GENOMIC DNA]</scope>
    <source>
        <strain evidence="3">cv. Chardonnay</strain>
        <tissue evidence="2">Leaf</tissue>
    </source>
</reference>